<sequence>MLSSMPIAMPTNRTPTNAWIGTDGEPITRIAEKRRPRRSPFTAPDRAADA</sequence>
<evidence type="ECO:0000313" key="3">
    <source>
        <dbReference type="Proteomes" id="UP000034098"/>
    </source>
</evidence>
<accession>A0A0M2HN07</accession>
<proteinExistence type="predicted"/>
<dbReference type="EMBL" id="JYJA01000007">
    <property type="protein sequence ID" value="KJL45843.1"/>
    <property type="molecule type" value="Genomic_DNA"/>
</dbReference>
<comment type="caution">
    <text evidence="2">The sequence shown here is derived from an EMBL/GenBank/DDBJ whole genome shotgun (WGS) entry which is preliminary data.</text>
</comment>
<reference evidence="2 3" key="1">
    <citation type="submission" date="2015-02" db="EMBL/GenBank/DDBJ databases">
        <title>Draft genome sequences of ten Microbacterium spp. with emphasis on heavy metal contaminated environments.</title>
        <authorList>
            <person name="Corretto E."/>
        </authorList>
    </citation>
    <scope>NUCLEOTIDE SEQUENCE [LARGE SCALE GENOMIC DNA]</scope>
    <source>
        <strain evidence="2 3">DSM 8608</strain>
    </source>
</reference>
<gene>
    <name evidence="2" type="ORF">RS82_00012</name>
</gene>
<organism evidence="2 3">
    <name type="scientific">Microbacterium trichothecenolyticum</name>
    <name type="common">Aureobacterium trichothecenolyticum</name>
    <dbReference type="NCBI Taxonomy" id="69370"/>
    <lineage>
        <taxon>Bacteria</taxon>
        <taxon>Bacillati</taxon>
        <taxon>Actinomycetota</taxon>
        <taxon>Actinomycetes</taxon>
        <taxon>Micrococcales</taxon>
        <taxon>Microbacteriaceae</taxon>
        <taxon>Microbacterium</taxon>
    </lineage>
</organism>
<dbReference type="Proteomes" id="UP000034098">
    <property type="component" value="Unassembled WGS sequence"/>
</dbReference>
<evidence type="ECO:0000256" key="1">
    <source>
        <dbReference type="SAM" id="MobiDB-lite"/>
    </source>
</evidence>
<feature type="region of interest" description="Disordered" evidence="1">
    <location>
        <begin position="1"/>
        <end position="50"/>
    </location>
</feature>
<dbReference type="AlphaFoldDB" id="A0A0M2HN07"/>
<evidence type="ECO:0000313" key="2">
    <source>
        <dbReference type="EMBL" id="KJL45843.1"/>
    </source>
</evidence>
<keyword evidence="3" id="KW-1185">Reference proteome</keyword>
<protein>
    <submittedName>
        <fullName evidence="2">Uncharacterized protein</fullName>
    </submittedName>
</protein>
<name>A0A0M2HN07_MICTR</name>